<dbReference type="CDD" id="cd15835">
    <property type="entry name" value="TNFRSF1B_teleost"/>
    <property type="match status" value="1"/>
</dbReference>
<evidence type="ECO:0000256" key="5">
    <source>
        <dbReference type="PROSITE-ProRule" id="PRU00206"/>
    </source>
</evidence>
<evidence type="ECO:0000256" key="2">
    <source>
        <dbReference type="ARBA" id="ARBA00022737"/>
    </source>
</evidence>
<reference evidence="11" key="1">
    <citation type="submission" date="2015-09" db="EMBL/GenBank/DDBJ databases">
        <authorList>
            <person name="Sai Rama Sridatta P."/>
        </authorList>
    </citation>
    <scope>NUCLEOTIDE SEQUENCE [LARGE SCALE GENOMIC DNA]</scope>
</reference>
<dbReference type="RefSeq" id="XP_018556159.1">
    <property type="nucleotide sequence ID" value="XM_018700643.2"/>
</dbReference>
<dbReference type="GO" id="GO:0005031">
    <property type="term" value="F:tumor necrosis factor receptor activity"/>
    <property type="evidence" value="ECO:0007669"/>
    <property type="project" value="TreeGrafter"/>
</dbReference>
<reference evidence="12" key="2">
    <citation type="submission" date="2025-04" db="UniProtKB">
        <authorList>
            <consortium name="RefSeq"/>
        </authorList>
    </citation>
    <scope>IDENTIFICATION</scope>
    <source>
        <tissue evidence="12">Brain</tissue>
    </source>
</reference>
<gene>
    <name evidence="10 12" type="primary">tnfrsf1b</name>
</gene>
<dbReference type="GO" id="GO:0002724">
    <property type="term" value="P:regulation of T cell cytokine production"/>
    <property type="evidence" value="ECO:0007669"/>
    <property type="project" value="TreeGrafter"/>
</dbReference>
<feature type="disulfide bond" evidence="5">
    <location>
        <begin position="139"/>
        <end position="157"/>
    </location>
</feature>
<feature type="compositionally biased region" description="Polar residues" evidence="6">
    <location>
        <begin position="339"/>
        <end position="364"/>
    </location>
</feature>
<dbReference type="GO" id="GO:0006955">
    <property type="term" value="P:immune response"/>
    <property type="evidence" value="ECO:0007669"/>
    <property type="project" value="InterPro"/>
</dbReference>
<dbReference type="SUPFAM" id="SSF57586">
    <property type="entry name" value="TNF receptor-like"/>
    <property type="match status" value="2"/>
</dbReference>
<feature type="disulfide bond" evidence="5">
    <location>
        <begin position="160"/>
        <end position="175"/>
    </location>
</feature>
<dbReference type="CDD" id="cd00185">
    <property type="entry name" value="TNFRSF"/>
    <property type="match status" value="1"/>
</dbReference>
<dbReference type="PRINTS" id="PR01680">
    <property type="entry name" value="TNFACTORR6"/>
</dbReference>
<dbReference type="GO" id="GO:0042129">
    <property type="term" value="P:regulation of T cell proliferation"/>
    <property type="evidence" value="ECO:0007669"/>
    <property type="project" value="TreeGrafter"/>
</dbReference>
<feature type="disulfide bond" evidence="5">
    <location>
        <begin position="48"/>
        <end position="61"/>
    </location>
</feature>
<feature type="disulfide bond" evidence="5">
    <location>
        <begin position="51"/>
        <end position="69"/>
    </location>
</feature>
<keyword evidence="2" id="KW-0677">Repeat</keyword>
<dbReference type="AlphaFoldDB" id="A0A4W6FL89"/>
<evidence type="ECO:0000256" key="6">
    <source>
        <dbReference type="SAM" id="MobiDB-lite"/>
    </source>
</evidence>
<feature type="domain" description="TNFR-Cys" evidence="9">
    <location>
        <begin position="159"/>
        <end position="198"/>
    </location>
</feature>
<keyword evidence="7" id="KW-1133">Transmembrane helix</keyword>
<feature type="repeat" description="TNFR-Cys" evidence="5">
    <location>
        <begin position="19"/>
        <end position="69"/>
    </location>
</feature>
<keyword evidence="11" id="KW-1185">Reference proteome</keyword>
<feature type="compositionally biased region" description="Low complexity" evidence="6">
    <location>
        <begin position="397"/>
        <end position="413"/>
    </location>
</feature>
<feature type="transmembrane region" description="Helical" evidence="7">
    <location>
        <begin position="255"/>
        <end position="279"/>
    </location>
</feature>
<feature type="compositionally biased region" description="Polar residues" evidence="6">
    <location>
        <begin position="470"/>
        <end position="482"/>
    </location>
</feature>
<feature type="domain" description="TNFR-Cys" evidence="9">
    <location>
        <begin position="19"/>
        <end position="69"/>
    </location>
</feature>
<feature type="disulfide bond" evidence="5">
    <location>
        <begin position="115"/>
        <end position="130"/>
    </location>
</feature>
<feature type="domain" description="TNFR-Cys" evidence="9">
    <location>
        <begin position="71"/>
        <end position="113"/>
    </location>
</feature>
<dbReference type="Pfam" id="PF00020">
    <property type="entry name" value="TNFR_c6"/>
    <property type="match status" value="2"/>
</dbReference>
<dbReference type="PROSITE" id="PS00652">
    <property type="entry name" value="TNFR_NGFR_1"/>
    <property type="match status" value="2"/>
</dbReference>
<feature type="signal peptide" evidence="8">
    <location>
        <begin position="1"/>
        <end position="21"/>
    </location>
</feature>
<dbReference type="InParanoid" id="A0A4W6FL89"/>
<keyword evidence="4" id="KW-0325">Glycoprotein</keyword>
<evidence type="ECO:0000259" key="9">
    <source>
        <dbReference type="PROSITE" id="PS50050"/>
    </source>
</evidence>
<dbReference type="Gene3D" id="2.10.50.10">
    <property type="entry name" value="Tumor Necrosis Factor Receptor, subunit A, domain 2"/>
    <property type="match status" value="3"/>
</dbReference>
<keyword evidence="1 8" id="KW-0732">Signal</keyword>
<dbReference type="CTD" id="7133"/>
<feature type="region of interest" description="Disordered" evidence="6">
    <location>
        <begin position="334"/>
        <end position="364"/>
    </location>
</feature>
<dbReference type="PANTHER" id="PTHR47386:SF1">
    <property type="entry name" value="TUMOR NECROSIS FACTOR RECEPTOR SUPERFAMILY MEMBER 1B"/>
    <property type="match status" value="1"/>
</dbReference>
<feature type="repeat" description="TNFR-Cys" evidence="5">
    <location>
        <begin position="114"/>
        <end position="157"/>
    </location>
</feature>
<dbReference type="OrthoDB" id="8633482at2759"/>
<dbReference type="PROSITE" id="PS50050">
    <property type="entry name" value="TNFR_NGFR_2"/>
    <property type="match status" value="4"/>
</dbReference>
<evidence type="ECO:0000313" key="11">
    <source>
        <dbReference type="Proteomes" id="UP000314980"/>
    </source>
</evidence>
<dbReference type="STRING" id="8187.ENSLCAP00010051805"/>
<evidence type="ECO:0000256" key="8">
    <source>
        <dbReference type="SAM" id="SignalP"/>
    </source>
</evidence>
<dbReference type="GeneID" id="108899907"/>
<dbReference type="GO" id="GO:0043120">
    <property type="term" value="F:tumor necrosis factor binding"/>
    <property type="evidence" value="ECO:0007669"/>
    <property type="project" value="TreeGrafter"/>
</dbReference>
<feature type="repeat" description="TNFR-Cys" evidence="5">
    <location>
        <begin position="159"/>
        <end position="198"/>
    </location>
</feature>
<dbReference type="GO" id="GO:0048714">
    <property type="term" value="P:positive regulation of oligodendrocyte differentiation"/>
    <property type="evidence" value="ECO:0007669"/>
    <property type="project" value="TreeGrafter"/>
</dbReference>
<keyword evidence="7" id="KW-0812">Transmembrane</keyword>
<dbReference type="InterPro" id="IPR008063">
    <property type="entry name" value="Fas_rcpt"/>
</dbReference>
<dbReference type="PANTHER" id="PTHR47386">
    <property type="entry name" value="TUMOR NECROSIS FACTOR RECEPTOR SUPERFAMILY MEMBER 1B"/>
    <property type="match status" value="1"/>
</dbReference>
<keyword evidence="12" id="KW-0675">Receptor</keyword>
<sequence length="482" mass="52375">MKDIVLVLLVLLNAHTIKVCSQGYEANSEGNCHNQSRVYKPDESNLCCKKCQPGWHWIQDCTGTTDTECKPCESGLFTENWNYAKNCRSCNRCKEHKGLMYAQNCTSTTQARCKCKPGMYCTLGYEDSYCTECRRYTRCKVGFGVSVPGTERSDVKCAPCPDGTFSDTVSYTDPCRPHRDCHGRTVVKKGNTTSDNVCEPAEVTPTEPQITTREPHVNTVHTTATTMRAISDSTLSVTTSVPNISSTITGSDIKLIAVIAGVITVTLLVIIIIIILIFICKPVWKKDPEEFHPKVDANGNCESGDKISQGCLGETQLTSFTVTSPEQQCLLEKGEACSDHSQSSNNTETLTRTDGSSSQDSIGPLQSTVAINNLHSALSEPLTLISNPEPITPQPSIPSQSPSQPTSPHIISPVTTSPHVNVNITFHIGNGSCGTPSVVPTNLKEADCTLPFGEEEESFSIPQQEDGKQSLMSVQDSESYSV</sequence>
<dbReference type="GO" id="GO:0016020">
    <property type="term" value="C:membrane"/>
    <property type="evidence" value="ECO:0007669"/>
    <property type="project" value="InterPro"/>
</dbReference>
<dbReference type="Ensembl" id="ENSLCAT00010053149.1">
    <property type="protein sequence ID" value="ENSLCAP00010051805.1"/>
    <property type="gene ID" value="ENSLCAG00010024122.1"/>
</dbReference>
<dbReference type="InterPro" id="IPR001368">
    <property type="entry name" value="TNFR/NGFR_Cys_rich_reg"/>
</dbReference>
<dbReference type="GO" id="GO:0031643">
    <property type="term" value="P:positive regulation of myelination"/>
    <property type="evidence" value="ECO:0007669"/>
    <property type="project" value="TreeGrafter"/>
</dbReference>
<evidence type="ECO:0000256" key="7">
    <source>
        <dbReference type="SAM" id="Phobius"/>
    </source>
</evidence>
<feature type="chain" id="PRO_5044613874" evidence="8">
    <location>
        <begin position="22"/>
        <end position="482"/>
    </location>
</feature>
<dbReference type="KEGG" id="lcf:108899907"/>
<evidence type="ECO:0000256" key="4">
    <source>
        <dbReference type="ARBA" id="ARBA00023180"/>
    </source>
</evidence>
<evidence type="ECO:0000256" key="3">
    <source>
        <dbReference type="ARBA" id="ARBA00023157"/>
    </source>
</evidence>
<name>A0A4W6FL89_LATCA</name>
<evidence type="ECO:0000256" key="1">
    <source>
        <dbReference type="ARBA" id="ARBA00022729"/>
    </source>
</evidence>
<evidence type="ECO:0000313" key="12">
    <source>
        <dbReference type="RefSeq" id="XP_018556159.1"/>
    </source>
</evidence>
<accession>A0A4W6FL89</accession>
<keyword evidence="3 5" id="KW-1015">Disulfide bond</keyword>
<organism evidence="10 11">
    <name type="scientific">Lates calcarifer</name>
    <name type="common">Barramundi</name>
    <name type="synonym">Holocentrus calcarifer</name>
    <dbReference type="NCBI Taxonomy" id="8187"/>
    <lineage>
        <taxon>Eukaryota</taxon>
        <taxon>Metazoa</taxon>
        <taxon>Chordata</taxon>
        <taxon>Craniata</taxon>
        <taxon>Vertebrata</taxon>
        <taxon>Euteleostomi</taxon>
        <taxon>Actinopterygii</taxon>
        <taxon>Neopterygii</taxon>
        <taxon>Teleostei</taxon>
        <taxon>Neoteleostei</taxon>
        <taxon>Acanthomorphata</taxon>
        <taxon>Carangaria</taxon>
        <taxon>Carangaria incertae sedis</taxon>
        <taxon>Centropomidae</taxon>
        <taxon>Lates</taxon>
    </lineage>
</organism>
<dbReference type="GeneTree" id="ENSGT00940000166932"/>
<feature type="domain" description="TNFR-Cys" evidence="9">
    <location>
        <begin position="114"/>
        <end position="157"/>
    </location>
</feature>
<keyword evidence="7" id="KW-0472">Membrane</keyword>
<dbReference type="GO" id="GO:0150079">
    <property type="term" value="P:negative regulation of neuroinflammatory response"/>
    <property type="evidence" value="ECO:0007669"/>
    <property type="project" value="TreeGrafter"/>
</dbReference>
<protein>
    <submittedName>
        <fullName evidence="12">Tumor necrosis factor receptor superfamily member 1B</fullName>
    </submittedName>
    <submittedName>
        <fullName evidence="10">Tumor necrosis factor receptor superfamily, member 1B</fullName>
    </submittedName>
</protein>
<feature type="disulfide bond" evidence="5">
    <location>
        <begin position="72"/>
        <end position="87"/>
    </location>
</feature>
<dbReference type="InterPro" id="IPR051670">
    <property type="entry name" value="TNF_chemokine_rcpt-like"/>
</dbReference>
<proteinExistence type="predicted"/>
<feature type="repeat" description="TNFR-Cys" evidence="5">
    <location>
        <begin position="71"/>
        <end position="113"/>
    </location>
</feature>
<dbReference type="GO" id="GO:0097191">
    <property type="term" value="P:extrinsic apoptotic signaling pathway"/>
    <property type="evidence" value="ECO:0007669"/>
    <property type="project" value="TreeGrafter"/>
</dbReference>
<evidence type="ECO:0000313" key="10">
    <source>
        <dbReference type="Ensembl" id="ENSLCAP00010051805.1"/>
    </source>
</evidence>
<dbReference type="Proteomes" id="UP000694890">
    <property type="component" value="Linkage group LG20"/>
</dbReference>
<dbReference type="GO" id="GO:0051044">
    <property type="term" value="P:positive regulation of membrane protein ectodomain proteolysis"/>
    <property type="evidence" value="ECO:0007669"/>
    <property type="project" value="TreeGrafter"/>
</dbReference>
<reference evidence="10" key="3">
    <citation type="submission" date="2025-05" db="UniProtKB">
        <authorList>
            <consortium name="Ensembl"/>
        </authorList>
    </citation>
    <scope>IDENTIFICATION</scope>
</reference>
<dbReference type="Proteomes" id="UP000314980">
    <property type="component" value="Unassembled WGS sequence"/>
</dbReference>
<comment type="caution">
    <text evidence="5">Lacks conserved residue(s) required for the propagation of feature annotation.</text>
</comment>
<feature type="region of interest" description="Disordered" evidence="6">
    <location>
        <begin position="384"/>
        <end position="416"/>
    </location>
</feature>
<dbReference type="SMART" id="SM00208">
    <property type="entry name" value="TNFR"/>
    <property type="match status" value="4"/>
</dbReference>
<feature type="region of interest" description="Disordered" evidence="6">
    <location>
        <begin position="455"/>
        <end position="482"/>
    </location>
</feature>
<dbReference type="GO" id="GO:0008630">
    <property type="term" value="P:intrinsic apoptotic signaling pathway in response to DNA damage"/>
    <property type="evidence" value="ECO:0007669"/>
    <property type="project" value="TreeGrafter"/>
</dbReference>